<protein>
    <submittedName>
        <fullName evidence="1">Uncharacterized protein</fullName>
    </submittedName>
</protein>
<evidence type="ECO:0000313" key="2">
    <source>
        <dbReference type="Proteomes" id="UP000783742"/>
    </source>
</evidence>
<name>A0ABS6FI04_9FIRM</name>
<keyword evidence="2" id="KW-1185">Reference proteome</keyword>
<gene>
    <name evidence="1" type="ORF">KQI68_07055</name>
</gene>
<evidence type="ECO:0000313" key="1">
    <source>
        <dbReference type="EMBL" id="MBU5669596.1"/>
    </source>
</evidence>
<dbReference type="Proteomes" id="UP000783742">
    <property type="component" value="Unassembled WGS sequence"/>
</dbReference>
<comment type="caution">
    <text evidence="1">The sequence shown here is derived from an EMBL/GenBank/DDBJ whole genome shotgun (WGS) entry which is preliminary data.</text>
</comment>
<proteinExistence type="predicted"/>
<reference evidence="1 2" key="1">
    <citation type="submission" date="2021-06" db="EMBL/GenBank/DDBJ databases">
        <authorList>
            <person name="Sun Q."/>
            <person name="Li D."/>
        </authorList>
    </citation>
    <scope>NUCLEOTIDE SEQUENCE [LARGE SCALE GENOMIC DNA]</scope>
    <source>
        <strain evidence="1 2">MSJ-1</strain>
    </source>
</reference>
<sequence>MEKLFNVMLSDFTEKDWQDVKDDIKEFIVEEFKNMWQEQFLIDVELVENRINDNLDDFISEQFKEMFNSVDMKEIFMKEMNKKMESILK</sequence>
<dbReference type="EMBL" id="JAHLQO010000004">
    <property type="protein sequence ID" value="MBU5669596.1"/>
    <property type="molecule type" value="Genomic_DNA"/>
</dbReference>
<organism evidence="1 2">
    <name type="scientific">Peptoniphilus ovalis</name>
    <dbReference type="NCBI Taxonomy" id="2841503"/>
    <lineage>
        <taxon>Bacteria</taxon>
        <taxon>Bacillati</taxon>
        <taxon>Bacillota</taxon>
        <taxon>Tissierellia</taxon>
        <taxon>Tissierellales</taxon>
        <taxon>Peptoniphilaceae</taxon>
        <taxon>Peptoniphilus</taxon>
    </lineage>
</organism>
<accession>A0ABS6FI04</accession>
<dbReference type="RefSeq" id="WP_216549431.1">
    <property type="nucleotide sequence ID" value="NZ_JAHLQO010000004.1"/>
</dbReference>